<reference evidence="2 3" key="1">
    <citation type="submission" date="2020-08" db="EMBL/GenBank/DDBJ databases">
        <title>Sequencing the genomes of 1000 actinobacteria strains.</title>
        <authorList>
            <person name="Klenk H.-P."/>
        </authorList>
    </citation>
    <scope>NUCLEOTIDE SEQUENCE [LARGE SCALE GENOMIC DNA]</scope>
    <source>
        <strain evidence="2 3">DSM 45507</strain>
    </source>
</reference>
<dbReference type="RefSeq" id="WP_185073522.1">
    <property type="nucleotide sequence ID" value="NZ_JACHMB010000001.1"/>
</dbReference>
<protein>
    <submittedName>
        <fullName evidence="2">Uncharacterized protein</fullName>
    </submittedName>
</protein>
<evidence type="ECO:0000313" key="2">
    <source>
        <dbReference type="EMBL" id="MBB5780215.1"/>
    </source>
</evidence>
<dbReference type="EMBL" id="JACHMB010000001">
    <property type="protein sequence ID" value="MBB5780215.1"/>
    <property type="molecule type" value="Genomic_DNA"/>
</dbReference>
<gene>
    <name evidence="2" type="ORF">HD596_006971</name>
</gene>
<proteinExistence type="predicted"/>
<name>A0A7W9GAI1_9ACTN</name>
<organism evidence="2 3">
    <name type="scientific">Nonomuraea jabiensis</name>
    <dbReference type="NCBI Taxonomy" id="882448"/>
    <lineage>
        <taxon>Bacteria</taxon>
        <taxon>Bacillati</taxon>
        <taxon>Actinomycetota</taxon>
        <taxon>Actinomycetes</taxon>
        <taxon>Streptosporangiales</taxon>
        <taxon>Streptosporangiaceae</taxon>
        <taxon>Nonomuraea</taxon>
    </lineage>
</organism>
<evidence type="ECO:0000313" key="3">
    <source>
        <dbReference type="Proteomes" id="UP000579153"/>
    </source>
</evidence>
<dbReference type="Proteomes" id="UP000579153">
    <property type="component" value="Unassembled WGS sequence"/>
</dbReference>
<dbReference type="AlphaFoldDB" id="A0A7W9GAI1"/>
<comment type="caution">
    <text evidence="2">The sequence shown here is derived from an EMBL/GenBank/DDBJ whole genome shotgun (WGS) entry which is preliminary data.</text>
</comment>
<keyword evidence="3" id="KW-1185">Reference proteome</keyword>
<accession>A0A7W9GAI1</accession>
<sequence length="114" mass="11731">MTLPAAGSQTCRLALPRSGAVAVFRQGGKNDGTFTVDGEGAVADPRVTIDLATGQVQPGNYVVAPFGDYSGYGLFWEDSTKPWSPIRTPSDLTRRSPVALSDAGGPSGGTAQTS</sequence>
<evidence type="ECO:0000256" key="1">
    <source>
        <dbReference type="SAM" id="MobiDB-lite"/>
    </source>
</evidence>
<feature type="region of interest" description="Disordered" evidence="1">
    <location>
        <begin position="80"/>
        <end position="114"/>
    </location>
</feature>